<dbReference type="GO" id="GO:0005737">
    <property type="term" value="C:cytoplasm"/>
    <property type="evidence" value="ECO:0007669"/>
    <property type="project" value="TreeGrafter"/>
</dbReference>
<dbReference type="PROSITE" id="PS00392">
    <property type="entry name" value="DDC_GAD_HDC_YDC"/>
    <property type="match status" value="1"/>
</dbReference>
<dbReference type="InterPro" id="IPR015421">
    <property type="entry name" value="PyrdxlP-dep_Trfase_major"/>
</dbReference>
<evidence type="ECO:0000256" key="3">
    <source>
        <dbReference type="ARBA" id="ARBA00022898"/>
    </source>
</evidence>
<organism evidence="7 8">
    <name type="scientific">Hymenoscyphus fraxineus</name>
    <dbReference type="NCBI Taxonomy" id="746836"/>
    <lineage>
        <taxon>Eukaryota</taxon>
        <taxon>Fungi</taxon>
        <taxon>Dikarya</taxon>
        <taxon>Ascomycota</taxon>
        <taxon>Pezizomycotina</taxon>
        <taxon>Leotiomycetes</taxon>
        <taxon>Helotiales</taxon>
        <taxon>Helotiaceae</taxon>
        <taxon>Hymenoscyphus</taxon>
    </lineage>
</organism>
<comment type="similarity">
    <text evidence="2 6">Belongs to the group II decarboxylase family.</text>
</comment>
<evidence type="ECO:0000256" key="5">
    <source>
        <dbReference type="PIRSR" id="PIRSR602129-50"/>
    </source>
</evidence>
<keyword evidence="8" id="KW-1185">Reference proteome</keyword>
<dbReference type="AlphaFoldDB" id="A0A9N9KQA8"/>
<keyword evidence="3 5" id="KW-0663">Pyridoxal phosphate</keyword>
<evidence type="ECO:0000256" key="2">
    <source>
        <dbReference type="ARBA" id="ARBA00009533"/>
    </source>
</evidence>
<dbReference type="InterPro" id="IPR015422">
    <property type="entry name" value="PyrdxlP-dep_Trfase_small"/>
</dbReference>
<evidence type="ECO:0000256" key="1">
    <source>
        <dbReference type="ARBA" id="ARBA00001933"/>
    </source>
</evidence>
<feature type="modified residue" description="N6-(pyridoxal phosphate)lysine" evidence="5">
    <location>
        <position position="316"/>
    </location>
</feature>
<dbReference type="PANTHER" id="PTHR11999:SF165">
    <property type="entry name" value="DECARBOXYLASE, PUTATIVE (AFU_ORTHOLOGUE AFUA_2G04980)-RELATED"/>
    <property type="match status" value="1"/>
</dbReference>
<dbReference type="SUPFAM" id="SSF53383">
    <property type="entry name" value="PLP-dependent transferases"/>
    <property type="match status" value="1"/>
</dbReference>
<dbReference type="GO" id="GO:0019752">
    <property type="term" value="P:carboxylic acid metabolic process"/>
    <property type="evidence" value="ECO:0007669"/>
    <property type="project" value="InterPro"/>
</dbReference>
<gene>
    <name evidence="7" type="ORF">HYFRA_00006521</name>
</gene>
<accession>A0A9N9KQA8</accession>
<dbReference type="GO" id="GO:0030170">
    <property type="term" value="F:pyridoxal phosphate binding"/>
    <property type="evidence" value="ECO:0007669"/>
    <property type="project" value="InterPro"/>
</dbReference>
<dbReference type="Gene3D" id="3.90.1150.10">
    <property type="entry name" value="Aspartate Aminotransferase, domain 1"/>
    <property type="match status" value="1"/>
</dbReference>
<comment type="cofactor">
    <cofactor evidence="1 5 6">
        <name>pyridoxal 5'-phosphate</name>
        <dbReference type="ChEBI" id="CHEBI:597326"/>
    </cofactor>
</comment>
<dbReference type="InterPro" id="IPR002129">
    <property type="entry name" value="PyrdxlP-dep_de-COase"/>
</dbReference>
<evidence type="ECO:0000313" key="7">
    <source>
        <dbReference type="EMBL" id="CAG8951123.1"/>
    </source>
</evidence>
<dbReference type="EMBL" id="CAJVRL010000039">
    <property type="protein sequence ID" value="CAG8951123.1"/>
    <property type="molecule type" value="Genomic_DNA"/>
</dbReference>
<protein>
    <recommendedName>
        <fullName evidence="9">PLP-dependent transferase</fullName>
    </recommendedName>
</protein>
<evidence type="ECO:0000256" key="4">
    <source>
        <dbReference type="ARBA" id="ARBA00023239"/>
    </source>
</evidence>
<evidence type="ECO:0000256" key="6">
    <source>
        <dbReference type="RuleBase" id="RU000382"/>
    </source>
</evidence>
<dbReference type="Gene3D" id="3.40.640.10">
    <property type="entry name" value="Type I PLP-dependent aspartate aminotransferase-like (Major domain)"/>
    <property type="match status" value="1"/>
</dbReference>
<dbReference type="OrthoDB" id="2161780at2759"/>
<dbReference type="PANTHER" id="PTHR11999">
    <property type="entry name" value="GROUP II PYRIDOXAL-5-PHOSPHATE DECARBOXYLASE"/>
    <property type="match status" value="1"/>
</dbReference>
<dbReference type="Pfam" id="PF00282">
    <property type="entry name" value="Pyridoxal_deC"/>
    <property type="match status" value="1"/>
</dbReference>
<keyword evidence="4 6" id="KW-0456">Lyase</keyword>
<proteinExistence type="inferred from homology"/>
<sequence length="520" mass="55958">MDFATSSYAKIQAALDKTTNDALPAPPAIARATESLPLSLPVSGLGEEPVRDHLIADICTGFNGPKTSGNYYGFVTGGMFPIAEVADNIVTAWDQNVQVHLPDQSISTSVEDRALSMLSELLSLGDQSNGRIFTTGATAGNILGLACGRESIINSRLQAAGENSEVGELGLLVACSRVGIKEIQVLTTMGHSSLYKAASVVGIGRASVKDIPFSKDEPWRINLQLLESELKRSKDGVASIVCLSAGEVNTGRFATDGISTLRRIRELCDTYGAWLHTDGAFGLFARSLPSTPEFQSLIISASGLELSDSIGSDLHKMLNVPYDCGVFFTRSPKTMFSVFQNANAVYLSTGPSSIPSPLNIGLENSRRFRALPVYAVLLAYGRNGLAEMFARQVRLARALSAFVDSSPDYELLAQGPAPPTSNIAPRHHYSLSSPQPTGTNTPIERPAYENTHIVVLFKAKDPLLNEELVAKINATRKIYVSGTKWQGESAVRIAISTWKVDVERDLELVRNVLQGILKDG</sequence>
<dbReference type="GO" id="GO:0016831">
    <property type="term" value="F:carboxy-lyase activity"/>
    <property type="evidence" value="ECO:0007669"/>
    <property type="project" value="InterPro"/>
</dbReference>
<evidence type="ECO:0000313" key="8">
    <source>
        <dbReference type="Proteomes" id="UP000696280"/>
    </source>
</evidence>
<dbReference type="Proteomes" id="UP000696280">
    <property type="component" value="Unassembled WGS sequence"/>
</dbReference>
<evidence type="ECO:0008006" key="9">
    <source>
        <dbReference type="Google" id="ProtNLM"/>
    </source>
</evidence>
<dbReference type="InterPro" id="IPR010977">
    <property type="entry name" value="Aromatic_deC"/>
</dbReference>
<reference evidence="7" key="1">
    <citation type="submission" date="2021-07" db="EMBL/GenBank/DDBJ databases">
        <authorList>
            <person name="Durling M."/>
        </authorList>
    </citation>
    <scope>NUCLEOTIDE SEQUENCE</scope>
</reference>
<dbReference type="InterPro" id="IPR021115">
    <property type="entry name" value="Pyridoxal-P_BS"/>
</dbReference>
<name>A0A9N9KQA8_9HELO</name>
<comment type="caution">
    <text evidence="7">The sequence shown here is derived from an EMBL/GenBank/DDBJ whole genome shotgun (WGS) entry which is preliminary data.</text>
</comment>
<dbReference type="InterPro" id="IPR015424">
    <property type="entry name" value="PyrdxlP-dep_Trfase"/>
</dbReference>